<evidence type="ECO:0000313" key="3">
    <source>
        <dbReference type="Proteomes" id="UP000521017"/>
    </source>
</evidence>
<dbReference type="GO" id="GO:0005737">
    <property type="term" value="C:cytoplasm"/>
    <property type="evidence" value="ECO:0007669"/>
    <property type="project" value="TreeGrafter"/>
</dbReference>
<dbReference type="AlphaFoldDB" id="A0A7X0J7K7"/>
<evidence type="ECO:0000259" key="1">
    <source>
        <dbReference type="PROSITE" id="PS50075"/>
    </source>
</evidence>
<dbReference type="SUPFAM" id="SSF56801">
    <property type="entry name" value="Acetyl-CoA synthetase-like"/>
    <property type="match status" value="1"/>
</dbReference>
<protein>
    <submittedName>
        <fullName evidence="2">Amino acid adenylation domain-containing protein</fullName>
    </submittedName>
</protein>
<accession>A0A7X0J7K7</accession>
<reference evidence="2 3" key="1">
    <citation type="submission" date="2020-08" db="EMBL/GenBank/DDBJ databases">
        <title>Genomic Encyclopedia of Type Strains, Phase IV (KMG-V): Genome sequencing to study the core and pangenomes of soil and plant-associated prokaryotes.</title>
        <authorList>
            <person name="Whitman W."/>
        </authorList>
    </citation>
    <scope>NUCLEOTIDE SEQUENCE [LARGE SCALE GENOMIC DNA]</scope>
    <source>
        <strain evidence="2 3">M2T3</strain>
    </source>
</reference>
<dbReference type="InterPro" id="IPR023213">
    <property type="entry name" value="CAT-like_dom_sf"/>
</dbReference>
<dbReference type="InterPro" id="IPR020845">
    <property type="entry name" value="AMP-binding_CS"/>
</dbReference>
<dbReference type="GO" id="GO:0003824">
    <property type="term" value="F:catalytic activity"/>
    <property type="evidence" value="ECO:0007669"/>
    <property type="project" value="InterPro"/>
</dbReference>
<dbReference type="Pfam" id="PF00550">
    <property type="entry name" value="PP-binding"/>
    <property type="match status" value="1"/>
</dbReference>
<evidence type="ECO:0000313" key="2">
    <source>
        <dbReference type="EMBL" id="MBB6501312.1"/>
    </source>
</evidence>
<dbReference type="InterPro" id="IPR036736">
    <property type="entry name" value="ACP-like_sf"/>
</dbReference>
<dbReference type="CDD" id="cd05930">
    <property type="entry name" value="A_NRPS"/>
    <property type="match status" value="1"/>
</dbReference>
<dbReference type="Pfam" id="PF00501">
    <property type="entry name" value="AMP-binding"/>
    <property type="match status" value="1"/>
</dbReference>
<dbReference type="InterPro" id="IPR009081">
    <property type="entry name" value="PP-bd_ACP"/>
</dbReference>
<gene>
    <name evidence="2" type="ORF">HDF25_003479</name>
</gene>
<organism evidence="2 3">
    <name type="scientific">Pedobacter cryoconitis</name>
    <dbReference type="NCBI Taxonomy" id="188932"/>
    <lineage>
        <taxon>Bacteria</taxon>
        <taxon>Pseudomonadati</taxon>
        <taxon>Bacteroidota</taxon>
        <taxon>Sphingobacteriia</taxon>
        <taxon>Sphingobacteriales</taxon>
        <taxon>Sphingobacteriaceae</taxon>
        <taxon>Pedobacter</taxon>
    </lineage>
</organism>
<dbReference type="PROSITE" id="PS00455">
    <property type="entry name" value="AMP_BINDING"/>
    <property type="match status" value="1"/>
</dbReference>
<dbReference type="Gene3D" id="3.40.50.12780">
    <property type="entry name" value="N-terminal domain of ligase-like"/>
    <property type="match status" value="1"/>
</dbReference>
<proteinExistence type="predicted"/>
<dbReference type="EMBL" id="JACHCC010000009">
    <property type="protein sequence ID" value="MBB6501312.1"/>
    <property type="molecule type" value="Genomic_DNA"/>
</dbReference>
<dbReference type="GO" id="GO:0044550">
    <property type="term" value="P:secondary metabolite biosynthetic process"/>
    <property type="evidence" value="ECO:0007669"/>
    <property type="project" value="TreeGrafter"/>
</dbReference>
<dbReference type="InterPro" id="IPR045851">
    <property type="entry name" value="AMP-bd_C_sf"/>
</dbReference>
<dbReference type="PANTHER" id="PTHR45527">
    <property type="entry name" value="NONRIBOSOMAL PEPTIDE SYNTHETASE"/>
    <property type="match status" value="1"/>
</dbReference>
<dbReference type="SUPFAM" id="SSF47336">
    <property type="entry name" value="ACP-like"/>
    <property type="match status" value="1"/>
</dbReference>
<dbReference type="Pfam" id="PF00668">
    <property type="entry name" value="Condensation"/>
    <property type="match status" value="1"/>
</dbReference>
<dbReference type="Proteomes" id="UP000521017">
    <property type="component" value="Unassembled WGS sequence"/>
</dbReference>
<dbReference type="FunFam" id="3.40.50.980:FF:000001">
    <property type="entry name" value="Non-ribosomal peptide synthetase"/>
    <property type="match status" value="1"/>
</dbReference>
<sequence>MTVLDMFVSQANKTPNSQAARYKNDTLTYHQLHSMSDDLARQLKSSGVGRNDIVPFFLDYSVIIPVAVLGILKAGAAFLPLDPEFPEERIKYMLDDCQCKIVVSDLVNEERITSIGHQTLNINSGPKPTEAHETTPELTFTHPSDLCYVIYTSGSTGKPKGVMIQHSALMAYLLDVYERFQLSACASYAILGTLSADAGYTAFFSALCFGKHLDIVNLKSHSSFDSLKEHLETYPVDCYKTTPSIANLFGEYADARAILPKKRMILGGEACSHDLAVTIRSLLSEECLFFNHYGPTETTIGIITYEFPTDINEIPDPVPLGIPLPHVIIALSNEKLQPSAIGESGEILVAGPLLSSGYLNNTTATTEKFIKADFNCNDQRFYRTGDIGMMEEDNLIFYLGRNDDQVKINGNRVELKEIKKVIKLSGMTKDSFVTTFDNNQGNQALVSYIIPQETYNPKILMNLLKRQLPGYMVPGHIIVIDKLPLTVNNKIDKRKLPNPYEEIEKTDKTLLFSQDETFVFLHDLWSNLLTNNGNIDPNAQFFDLGGNSFSLIKLAFKINSKYGLAITPTDLFNHPTINDLYQLIKSFKRSASQKQVPDLENFDSSEATLGQKNLFIRNKLNPSDPFPNSTITFKITGGIDIDQLRLAALNTISRHEGLYTSYIFKKGKLFKNKNHVEDISVIQVKGQDINIVKAEITKSFKLGEAPLVRLFIIETEDQNKYLHIDMPHINSDGHTLQILIRNLVDNYNEENTNKTVHQFTEFQKEFFIYQHSEKFEIDRFFWQNQITLYKPLLYFKKKFSNIDHTEIGGLSHIKYLPETTLKKIHGFLQGKNMSRFQFFFISYAIFISGFTTVEDIPIMLPVANRNHDGFDEIIGFLSNVILVNYEINKHMSIKLIFEKCKARLLEVLQHQKFPYEEVLKLYKEKNVTTSNQPSLYFGYHQIVPAFKLGDAELTYHLPQWDRENLPLSIAVYDTKQSICLRISSRAQIYDRPQLAKIANDYFSFVDTILSVNEEEPVKNLFQNLEV</sequence>
<dbReference type="Gene3D" id="3.30.559.30">
    <property type="entry name" value="Nonribosomal peptide synthetase, condensation domain"/>
    <property type="match status" value="1"/>
</dbReference>
<dbReference type="Gene3D" id="3.30.300.30">
    <property type="match status" value="1"/>
</dbReference>
<dbReference type="InterPro" id="IPR001242">
    <property type="entry name" value="Condensation_dom"/>
</dbReference>
<dbReference type="GO" id="GO:0043041">
    <property type="term" value="P:amino acid activation for nonribosomal peptide biosynthetic process"/>
    <property type="evidence" value="ECO:0007669"/>
    <property type="project" value="TreeGrafter"/>
</dbReference>
<dbReference type="InterPro" id="IPR010071">
    <property type="entry name" value="AA_adenyl_dom"/>
</dbReference>
<dbReference type="RefSeq" id="WP_184626936.1">
    <property type="nucleotide sequence ID" value="NZ_JACHCC010000009.1"/>
</dbReference>
<dbReference type="GO" id="GO:0031177">
    <property type="term" value="F:phosphopantetheine binding"/>
    <property type="evidence" value="ECO:0007669"/>
    <property type="project" value="TreeGrafter"/>
</dbReference>
<dbReference type="PROSITE" id="PS50075">
    <property type="entry name" value="CARRIER"/>
    <property type="match status" value="1"/>
</dbReference>
<name>A0A7X0J7K7_9SPHI</name>
<dbReference type="NCBIfam" id="TIGR01733">
    <property type="entry name" value="AA-adenyl-dom"/>
    <property type="match status" value="1"/>
</dbReference>
<dbReference type="SMART" id="SM01294">
    <property type="entry name" value="PKS_PP_betabranch"/>
    <property type="match status" value="1"/>
</dbReference>
<comment type="caution">
    <text evidence="2">The sequence shown here is derived from an EMBL/GenBank/DDBJ whole genome shotgun (WGS) entry which is preliminary data.</text>
</comment>
<dbReference type="Gene3D" id="3.30.559.10">
    <property type="entry name" value="Chloramphenicol acetyltransferase-like domain"/>
    <property type="match status" value="1"/>
</dbReference>
<dbReference type="InterPro" id="IPR000873">
    <property type="entry name" value="AMP-dep_synth/lig_dom"/>
</dbReference>
<dbReference type="Gene3D" id="1.10.1200.10">
    <property type="entry name" value="ACP-like"/>
    <property type="match status" value="1"/>
</dbReference>
<dbReference type="PRINTS" id="PR00154">
    <property type="entry name" value="AMPBINDING"/>
</dbReference>
<feature type="domain" description="Carrier" evidence="1">
    <location>
        <begin position="512"/>
        <end position="588"/>
    </location>
</feature>
<dbReference type="SUPFAM" id="SSF52777">
    <property type="entry name" value="CoA-dependent acyltransferases"/>
    <property type="match status" value="2"/>
</dbReference>
<dbReference type="InterPro" id="IPR020459">
    <property type="entry name" value="AMP-binding"/>
</dbReference>
<dbReference type="InterPro" id="IPR042099">
    <property type="entry name" value="ANL_N_sf"/>
</dbReference>
<dbReference type="PANTHER" id="PTHR45527:SF1">
    <property type="entry name" value="FATTY ACID SYNTHASE"/>
    <property type="match status" value="1"/>
</dbReference>